<protein>
    <submittedName>
        <fullName evidence="4">Pilus assembly protein TadG-related protein</fullName>
    </submittedName>
</protein>
<feature type="domain" description="Putative Flp pilus-assembly TadG-like N-terminal" evidence="3">
    <location>
        <begin position="9"/>
        <end position="51"/>
    </location>
</feature>
<evidence type="ECO:0000259" key="3">
    <source>
        <dbReference type="Pfam" id="PF13400"/>
    </source>
</evidence>
<evidence type="ECO:0000256" key="1">
    <source>
        <dbReference type="SAM" id="MobiDB-lite"/>
    </source>
</evidence>
<dbReference type="RefSeq" id="WP_302710802.1">
    <property type="nucleotide sequence ID" value="NZ_JAULRT010000031.1"/>
</dbReference>
<evidence type="ECO:0000256" key="2">
    <source>
        <dbReference type="SAM" id="Phobius"/>
    </source>
</evidence>
<reference evidence="4" key="1">
    <citation type="submission" date="2023-07" db="EMBL/GenBank/DDBJ databases">
        <title>Gilvimarinus algae sp. nov., isolated from the surface of Kelp.</title>
        <authorList>
            <person name="Sun Y.Y."/>
            <person name="Gong Y."/>
            <person name="Du Z.J."/>
        </authorList>
    </citation>
    <scope>NUCLEOTIDE SEQUENCE</scope>
    <source>
        <strain evidence="4">SDUM040014</strain>
    </source>
</reference>
<keyword evidence="2" id="KW-0812">Transmembrane</keyword>
<feature type="transmembrane region" description="Helical" evidence="2">
    <location>
        <begin position="12"/>
        <end position="30"/>
    </location>
</feature>
<proteinExistence type="predicted"/>
<sequence>MNSIRSEKGQAFIFGLLFLAVVVMALLILYNQGQLVSNRVQLENAADATVYSQAKLAARNQNFIAYTNRAMVANEVSIGQMVSLLSWAKHYKQVQAFTSYPLYRFPVAPPSPTTFADILNATTIPYRVMGEAVSAAAKPMVEVWPTVVSYFNSTLGVFQKMFALATLAAQVEVGMGVVEDHEDDPDDPNMYIPVVGWYFFTQNALLTYFGENFSPTNLADLVGDATADKDWSADAEDLSRDFLGGQVGELENMINDNSPGLSRKKSKNTSGGANSNVNTGEQAEANAIEAYQRYMAIVNRNRASFTEDRHWQLWAEIPDIIPEITLSLGIITLTIDLDFSIGGGIKNDGGTVYMSNDPLEADSDIAKLNWSAIDVLSFGLEFDIGLFVEIELCLPIVGCDSWTLLDFNFVLPIGFPLAGATHQVVSANSHAKRVLSDWGLPFNNDTGKYGGDSEDPDNNGAFDGFHLQTLAWGQASPSLLPGMYGLRTSQDVTDSYAGPPSFFSLGGSFQESGKSYEFTTALAKSLDDVQTSDNDSLGIDSNDESWDDGSIQYTNFDVKTRSRAEGDDFAADYQQFIWNDDRPMMTVSSAETYFANPMQALSDGSAEPASLFSPFWDARLREPSAIAILIATGEIDFEDMFEGLSNTAVGMVDWLLNAIGDRLVDTGVEYLVDQLDPPWGTLVEGPIHDGASQVKDIAVDAVVDELEEFLP</sequence>
<accession>A0ABT8TAS4</accession>
<gene>
    <name evidence="4" type="ORF">QWI16_00755</name>
</gene>
<evidence type="ECO:0000313" key="4">
    <source>
        <dbReference type="EMBL" id="MDO3380679.1"/>
    </source>
</evidence>
<keyword evidence="2" id="KW-0472">Membrane</keyword>
<name>A0ABT8TAS4_9GAMM</name>
<feature type="region of interest" description="Disordered" evidence="1">
    <location>
        <begin position="252"/>
        <end position="278"/>
    </location>
</feature>
<dbReference type="Pfam" id="PF13400">
    <property type="entry name" value="Tad"/>
    <property type="match status" value="1"/>
</dbReference>
<dbReference type="EMBL" id="JAULRT010000031">
    <property type="protein sequence ID" value="MDO3380679.1"/>
    <property type="molecule type" value="Genomic_DNA"/>
</dbReference>
<dbReference type="InterPro" id="IPR028087">
    <property type="entry name" value="Tad_N"/>
</dbReference>
<comment type="caution">
    <text evidence="4">The sequence shown here is derived from an EMBL/GenBank/DDBJ whole genome shotgun (WGS) entry which is preliminary data.</text>
</comment>
<keyword evidence="5" id="KW-1185">Reference proteome</keyword>
<organism evidence="4 5">
    <name type="scientific">Gilvimarinus algae</name>
    <dbReference type="NCBI Taxonomy" id="3058037"/>
    <lineage>
        <taxon>Bacteria</taxon>
        <taxon>Pseudomonadati</taxon>
        <taxon>Pseudomonadota</taxon>
        <taxon>Gammaproteobacteria</taxon>
        <taxon>Cellvibrionales</taxon>
        <taxon>Cellvibrionaceae</taxon>
        <taxon>Gilvimarinus</taxon>
    </lineage>
</organism>
<dbReference type="Proteomes" id="UP001168380">
    <property type="component" value="Unassembled WGS sequence"/>
</dbReference>
<evidence type="ECO:0000313" key="5">
    <source>
        <dbReference type="Proteomes" id="UP001168380"/>
    </source>
</evidence>
<feature type="compositionally biased region" description="Polar residues" evidence="1">
    <location>
        <begin position="268"/>
        <end position="278"/>
    </location>
</feature>
<keyword evidence="2" id="KW-1133">Transmembrane helix</keyword>